<dbReference type="Pfam" id="PF02527">
    <property type="entry name" value="GidB"/>
    <property type="match status" value="1"/>
</dbReference>
<dbReference type="EMBL" id="VUNR01000021">
    <property type="protein sequence ID" value="MSU09362.1"/>
    <property type="molecule type" value="Genomic_DNA"/>
</dbReference>
<accession>A0A6I2UK13</accession>
<dbReference type="GO" id="GO:0005829">
    <property type="term" value="C:cytosol"/>
    <property type="evidence" value="ECO:0007669"/>
    <property type="project" value="TreeGrafter"/>
</dbReference>
<comment type="caution">
    <text evidence="6">Lacks conserved residue(s) required for the propagation of feature annotation.</text>
</comment>
<dbReference type="PIRSF" id="PIRSF003078">
    <property type="entry name" value="GidB"/>
    <property type="match status" value="1"/>
</dbReference>
<dbReference type="Proteomes" id="UP000433181">
    <property type="component" value="Unassembled WGS sequence"/>
</dbReference>
<evidence type="ECO:0000313" key="7">
    <source>
        <dbReference type="EMBL" id="MSU09362.1"/>
    </source>
</evidence>
<dbReference type="AlphaFoldDB" id="A0A6I2UK13"/>
<dbReference type="FunFam" id="3.40.50.150:FF:000041">
    <property type="entry name" value="Ribosomal RNA small subunit methyltransferase G"/>
    <property type="match status" value="1"/>
</dbReference>
<dbReference type="SUPFAM" id="SSF53335">
    <property type="entry name" value="S-adenosyl-L-methionine-dependent methyltransferases"/>
    <property type="match status" value="1"/>
</dbReference>
<feature type="binding site" evidence="6">
    <location>
        <position position="78"/>
    </location>
    <ligand>
        <name>S-adenosyl-L-methionine</name>
        <dbReference type="ChEBI" id="CHEBI:59789"/>
    </ligand>
</feature>
<comment type="caution">
    <text evidence="7">The sequence shown here is derived from an EMBL/GenBank/DDBJ whole genome shotgun (WGS) entry which is preliminary data.</text>
</comment>
<feature type="binding site" evidence="6">
    <location>
        <begin position="129"/>
        <end position="130"/>
    </location>
    <ligand>
        <name>S-adenosyl-L-methionine</name>
        <dbReference type="ChEBI" id="CHEBI:59789"/>
    </ligand>
</feature>
<evidence type="ECO:0000256" key="1">
    <source>
        <dbReference type="ARBA" id="ARBA00022490"/>
    </source>
</evidence>
<keyword evidence="8" id="KW-1185">Reference proteome</keyword>
<gene>
    <name evidence="6 7" type="primary">rsmG</name>
    <name evidence="7" type="ORF">FYJ84_10230</name>
</gene>
<keyword evidence="1 6" id="KW-0963">Cytoplasm</keyword>
<proteinExistence type="inferred from homology"/>
<evidence type="ECO:0000256" key="5">
    <source>
        <dbReference type="ARBA" id="ARBA00022691"/>
    </source>
</evidence>
<dbReference type="InterPro" id="IPR029063">
    <property type="entry name" value="SAM-dependent_MTases_sf"/>
</dbReference>
<dbReference type="PANTHER" id="PTHR31760">
    <property type="entry name" value="S-ADENOSYL-L-METHIONINE-DEPENDENT METHYLTRANSFERASES SUPERFAMILY PROTEIN"/>
    <property type="match status" value="1"/>
</dbReference>
<dbReference type="InterPro" id="IPR003682">
    <property type="entry name" value="rRNA_ssu_MeTfrase_G"/>
</dbReference>
<dbReference type="PANTHER" id="PTHR31760:SF0">
    <property type="entry name" value="S-ADENOSYL-L-METHIONINE-DEPENDENT METHYLTRANSFERASES SUPERFAMILY PROTEIN"/>
    <property type="match status" value="1"/>
</dbReference>
<evidence type="ECO:0000256" key="2">
    <source>
        <dbReference type="ARBA" id="ARBA00022552"/>
    </source>
</evidence>
<reference evidence="7 8" key="1">
    <citation type="submission" date="2019-08" db="EMBL/GenBank/DDBJ databases">
        <title>In-depth cultivation of the pig gut microbiome towards novel bacterial diversity and tailored functional studies.</title>
        <authorList>
            <person name="Wylensek D."/>
            <person name="Hitch T.C.A."/>
            <person name="Clavel T."/>
        </authorList>
    </citation>
    <scope>NUCLEOTIDE SEQUENCE [LARGE SCALE GENOMIC DNA]</scope>
    <source>
        <strain evidence="7 8">WCA-693-APC-5D-A</strain>
    </source>
</reference>
<feature type="binding site" evidence="6">
    <location>
        <position position="83"/>
    </location>
    <ligand>
        <name>S-adenosyl-L-methionine</name>
        <dbReference type="ChEBI" id="CHEBI:59789"/>
    </ligand>
</feature>
<comment type="subcellular location">
    <subcellularLocation>
        <location evidence="6">Cytoplasm</location>
    </subcellularLocation>
</comment>
<dbReference type="Gene3D" id="3.40.50.150">
    <property type="entry name" value="Vaccinia Virus protein VP39"/>
    <property type="match status" value="1"/>
</dbReference>
<sequence length="238" mass="26846">MNFQEYLKDAAEQFGVVLTEKMIGQFDLYFQLLVEWNEKINLTAITEPREVAIKHMIDSLSCWDDRYFPPGAAVIDVGTGAGFPGIPLKIFRPDIKLTLLDSLNKRIKFLQEVADKLELDQVQCVHLRAEEGARQPLLREKFDVAVSRAVARLSVLAEYCMPFVKVDGYFVALKGMKYQEEVAEGANAVKVLGGSSIRSVPVRLPYIEDKRAVLYIRKVRATPKAYPRKAGTPDKNPL</sequence>
<comment type="function">
    <text evidence="6">Specifically methylates the N7 position of a guanine in 16S rRNA.</text>
</comment>
<evidence type="ECO:0000256" key="3">
    <source>
        <dbReference type="ARBA" id="ARBA00022603"/>
    </source>
</evidence>
<dbReference type="GO" id="GO:0070043">
    <property type="term" value="F:rRNA (guanine-N7-)-methyltransferase activity"/>
    <property type="evidence" value="ECO:0007669"/>
    <property type="project" value="UniProtKB-UniRule"/>
</dbReference>
<evidence type="ECO:0000256" key="6">
    <source>
        <dbReference type="HAMAP-Rule" id="MF_00074"/>
    </source>
</evidence>
<dbReference type="EC" id="2.1.1.-" evidence="6"/>
<dbReference type="CDD" id="cd02440">
    <property type="entry name" value="AdoMet_MTases"/>
    <property type="match status" value="1"/>
</dbReference>
<protein>
    <recommendedName>
        <fullName evidence="6">Ribosomal RNA small subunit methyltransferase G</fullName>
        <ecNumber evidence="6">2.1.1.-</ecNumber>
    </recommendedName>
    <alternativeName>
        <fullName evidence="6">16S rRNA 7-methylguanosine methyltransferase</fullName>
        <shortName evidence="6">16S rRNA m7G methyltransferase</shortName>
    </alternativeName>
</protein>
<keyword evidence="3 6" id="KW-0489">Methyltransferase</keyword>
<dbReference type="HAMAP" id="MF_00074">
    <property type="entry name" value="16SrRNA_methyltr_G"/>
    <property type="match status" value="1"/>
</dbReference>
<keyword evidence="2 6" id="KW-0698">rRNA processing</keyword>
<dbReference type="RefSeq" id="WP_154407531.1">
    <property type="nucleotide sequence ID" value="NZ_JBGVJD010000174.1"/>
</dbReference>
<evidence type="ECO:0000313" key="8">
    <source>
        <dbReference type="Proteomes" id="UP000433181"/>
    </source>
</evidence>
<organism evidence="7 8">
    <name type="scientific">Anaerovibrio slackiae</name>
    <dbReference type="NCBI Taxonomy" id="2652309"/>
    <lineage>
        <taxon>Bacteria</taxon>
        <taxon>Bacillati</taxon>
        <taxon>Bacillota</taxon>
        <taxon>Negativicutes</taxon>
        <taxon>Selenomonadales</taxon>
        <taxon>Selenomonadaceae</taxon>
        <taxon>Anaerovibrio</taxon>
    </lineage>
</organism>
<keyword evidence="4 6" id="KW-0808">Transferase</keyword>
<dbReference type="NCBIfam" id="TIGR00138">
    <property type="entry name" value="rsmG_gidB"/>
    <property type="match status" value="1"/>
</dbReference>
<keyword evidence="5 6" id="KW-0949">S-adenosyl-L-methionine</keyword>
<evidence type="ECO:0000256" key="4">
    <source>
        <dbReference type="ARBA" id="ARBA00022679"/>
    </source>
</evidence>
<dbReference type="GeneID" id="96779303"/>
<comment type="similarity">
    <text evidence="6">Belongs to the methyltransferase superfamily. RNA methyltransferase RsmG family.</text>
</comment>
<feature type="binding site" evidence="6">
    <location>
        <position position="148"/>
    </location>
    <ligand>
        <name>S-adenosyl-L-methionine</name>
        <dbReference type="ChEBI" id="CHEBI:59789"/>
    </ligand>
</feature>
<name>A0A6I2UK13_9FIRM</name>